<dbReference type="GO" id="GO:0000155">
    <property type="term" value="F:phosphorelay sensor kinase activity"/>
    <property type="evidence" value="ECO:0007669"/>
    <property type="project" value="InterPro"/>
</dbReference>
<dbReference type="InterPro" id="IPR004358">
    <property type="entry name" value="Sig_transdc_His_kin-like_C"/>
</dbReference>
<keyword evidence="12 13" id="KW-0472">Membrane</keyword>
<dbReference type="PRINTS" id="PR00344">
    <property type="entry name" value="BCTRLSENSOR"/>
</dbReference>
<keyword evidence="7" id="KW-0547">Nucleotide-binding</keyword>
<evidence type="ECO:0000313" key="15">
    <source>
        <dbReference type="EMBL" id="MYM96431.1"/>
    </source>
</evidence>
<evidence type="ECO:0000256" key="3">
    <source>
        <dbReference type="ARBA" id="ARBA00012438"/>
    </source>
</evidence>
<dbReference type="AlphaFoldDB" id="A0A845GR05"/>
<dbReference type="RefSeq" id="WP_161085451.1">
    <property type="nucleotide sequence ID" value="NZ_WWCX01000045.1"/>
</dbReference>
<keyword evidence="6 13" id="KW-0812">Transmembrane</keyword>
<feature type="transmembrane region" description="Helical" evidence="13">
    <location>
        <begin position="141"/>
        <end position="160"/>
    </location>
</feature>
<evidence type="ECO:0000256" key="6">
    <source>
        <dbReference type="ARBA" id="ARBA00022692"/>
    </source>
</evidence>
<evidence type="ECO:0000256" key="13">
    <source>
        <dbReference type="SAM" id="Phobius"/>
    </source>
</evidence>
<evidence type="ECO:0000256" key="7">
    <source>
        <dbReference type="ARBA" id="ARBA00022741"/>
    </source>
</evidence>
<dbReference type="InterPro" id="IPR050428">
    <property type="entry name" value="TCS_sensor_his_kinase"/>
</dbReference>
<dbReference type="EMBL" id="WWCX01000045">
    <property type="protein sequence ID" value="MYM96431.1"/>
    <property type="molecule type" value="Genomic_DNA"/>
</dbReference>
<keyword evidence="10 13" id="KW-1133">Transmembrane helix</keyword>
<evidence type="ECO:0000259" key="14">
    <source>
        <dbReference type="PROSITE" id="PS50109"/>
    </source>
</evidence>
<dbReference type="CDD" id="cd00082">
    <property type="entry name" value="HisKA"/>
    <property type="match status" value="1"/>
</dbReference>
<accession>A0A845GR05</accession>
<name>A0A845GR05_9BURK</name>
<evidence type="ECO:0000256" key="9">
    <source>
        <dbReference type="ARBA" id="ARBA00022840"/>
    </source>
</evidence>
<evidence type="ECO:0000313" key="16">
    <source>
        <dbReference type="Proteomes" id="UP000447355"/>
    </source>
</evidence>
<dbReference type="CDD" id="cd00075">
    <property type="entry name" value="HATPase"/>
    <property type="match status" value="1"/>
</dbReference>
<dbReference type="SUPFAM" id="SSF47384">
    <property type="entry name" value="Homodimeric domain of signal transducing histidine kinase"/>
    <property type="match status" value="1"/>
</dbReference>
<evidence type="ECO:0000256" key="5">
    <source>
        <dbReference type="ARBA" id="ARBA00022679"/>
    </source>
</evidence>
<dbReference type="Proteomes" id="UP000447355">
    <property type="component" value="Unassembled WGS sequence"/>
</dbReference>
<dbReference type="Gene3D" id="3.30.565.10">
    <property type="entry name" value="Histidine kinase-like ATPase, C-terminal domain"/>
    <property type="match status" value="1"/>
</dbReference>
<feature type="domain" description="Histidine kinase" evidence="14">
    <location>
        <begin position="221"/>
        <end position="435"/>
    </location>
</feature>
<keyword evidence="11" id="KW-0902">Two-component regulatory system</keyword>
<evidence type="ECO:0000256" key="4">
    <source>
        <dbReference type="ARBA" id="ARBA00022553"/>
    </source>
</evidence>
<dbReference type="Pfam" id="PF02518">
    <property type="entry name" value="HATPase_c"/>
    <property type="match status" value="1"/>
</dbReference>
<dbReference type="PANTHER" id="PTHR45436:SF14">
    <property type="entry name" value="SENSOR PROTEIN QSEC"/>
    <property type="match status" value="1"/>
</dbReference>
<dbReference type="InterPro" id="IPR036890">
    <property type="entry name" value="HATPase_C_sf"/>
</dbReference>
<dbReference type="SMART" id="SM00388">
    <property type="entry name" value="HisKA"/>
    <property type="match status" value="1"/>
</dbReference>
<dbReference type="InterPro" id="IPR036097">
    <property type="entry name" value="HisK_dim/P_sf"/>
</dbReference>
<dbReference type="SMART" id="SM00387">
    <property type="entry name" value="HATPase_c"/>
    <property type="match status" value="1"/>
</dbReference>
<keyword evidence="4" id="KW-0597">Phosphoprotein</keyword>
<dbReference type="InterPro" id="IPR005467">
    <property type="entry name" value="His_kinase_dom"/>
</dbReference>
<evidence type="ECO:0000256" key="12">
    <source>
        <dbReference type="ARBA" id="ARBA00023136"/>
    </source>
</evidence>
<keyword evidence="5" id="KW-0808">Transferase</keyword>
<dbReference type="SUPFAM" id="SSF55874">
    <property type="entry name" value="ATPase domain of HSP90 chaperone/DNA topoisomerase II/histidine kinase"/>
    <property type="match status" value="1"/>
</dbReference>
<dbReference type="GO" id="GO:0005524">
    <property type="term" value="F:ATP binding"/>
    <property type="evidence" value="ECO:0007669"/>
    <property type="project" value="UniProtKB-KW"/>
</dbReference>
<evidence type="ECO:0000256" key="11">
    <source>
        <dbReference type="ARBA" id="ARBA00023012"/>
    </source>
</evidence>
<keyword evidence="8 15" id="KW-0418">Kinase</keyword>
<evidence type="ECO:0000256" key="2">
    <source>
        <dbReference type="ARBA" id="ARBA00004141"/>
    </source>
</evidence>
<evidence type="ECO:0000256" key="10">
    <source>
        <dbReference type="ARBA" id="ARBA00022989"/>
    </source>
</evidence>
<comment type="catalytic activity">
    <reaction evidence="1">
        <text>ATP + protein L-histidine = ADP + protein N-phospho-L-histidine.</text>
        <dbReference type="EC" id="2.7.13.3"/>
    </reaction>
</comment>
<dbReference type="EC" id="2.7.13.3" evidence="3"/>
<dbReference type="GO" id="GO:0005886">
    <property type="term" value="C:plasma membrane"/>
    <property type="evidence" value="ECO:0007669"/>
    <property type="project" value="TreeGrafter"/>
</dbReference>
<dbReference type="Gene3D" id="1.10.287.130">
    <property type="match status" value="1"/>
</dbReference>
<proteinExistence type="predicted"/>
<dbReference type="InterPro" id="IPR003594">
    <property type="entry name" value="HATPase_dom"/>
</dbReference>
<protein>
    <recommendedName>
        <fullName evidence="3">histidine kinase</fullName>
        <ecNumber evidence="3">2.7.13.3</ecNumber>
    </recommendedName>
</protein>
<keyword evidence="9" id="KW-0067">ATP-binding</keyword>
<organism evidence="15 16">
    <name type="scientific">Duganella vulcania</name>
    <dbReference type="NCBI Taxonomy" id="2692166"/>
    <lineage>
        <taxon>Bacteria</taxon>
        <taxon>Pseudomonadati</taxon>
        <taxon>Pseudomonadota</taxon>
        <taxon>Betaproteobacteria</taxon>
        <taxon>Burkholderiales</taxon>
        <taxon>Oxalobacteraceae</taxon>
        <taxon>Telluria group</taxon>
        <taxon>Duganella</taxon>
    </lineage>
</organism>
<comment type="caution">
    <text evidence="15">The sequence shown here is derived from an EMBL/GenBank/DDBJ whole genome shotgun (WGS) entry which is preliminary data.</text>
</comment>
<evidence type="ECO:0000256" key="1">
    <source>
        <dbReference type="ARBA" id="ARBA00000085"/>
    </source>
</evidence>
<evidence type="ECO:0000256" key="8">
    <source>
        <dbReference type="ARBA" id="ARBA00022777"/>
    </source>
</evidence>
<dbReference type="InterPro" id="IPR003661">
    <property type="entry name" value="HisK_dim/P_dom"/>
</dbReference>
<gene>
    <name evidence="15" type="ORF">GTP90_21455</name>
</gene>
<dbReference type="PANTHER" id="PTHR45436">
    <property type="entry name" value="SENSOR HISTIDINE KINASE YKOH"/>
    <property type="match status" value="1"/>
</dbReference>
<sequence>MKSIRAQLLAGLLFGTVLCTSAAAFLVYRMADHEADEQSDLRLRQVAWALPLWLGDEVKVPKEADSDDAVLVQVWNGPSRQIYLSEPSQALPRQPTQGYRTIAAQGERWRVYAEQRSNYFVQIAQPISTRQRVAAHMALRIVPPLLLLLPALAAIIWVVVGKATEPLERMAQAVRGRSPSALQPLEVSGLPLELLPIVTSLNGLLLRIDSAMSAQRNFVADAAHELRSPLTALKLQLQLAERSTDEAQRAASFRKLHERLERSIHLVQQLLTLARHEQTRSPPVSLSVDLMTMARQVVADHSIYAESKAIDLGMVVATHTLVVRAHAEGLQVMLNNLVDNALRYTQLGGQVDVLVGVESGKPYLKVVDNGPGVPELERGRIFDRFYRPDGNAVWGCGLGMSIVKNVVDSHGAEIELTNNPCGTGLVVTVRLPFAALA</sequence>
<dbReference type="PROSITE" id="PS50109">
    <property type="entry name" value="HIS_KIN"/>
    <property type="match status" value="1"/>
</dbReference>
<dbReference type="Pfam" id="PF00512">
    <property type="entry name" value="HisKA"/>
    <property type="match status" value="1"/>
</dbReference>
<comment type="subcellular location">
    <subcellularLocation>
        <location evidence="2">Membrane</location>
        <topology evidence="2">Multi-pass membrane protein</topology>
    </subcellularLocation>
</comment>
<reference evidence="15" key="1">
    <citation type="submission" date="2019-12" db="EMBL/GenBank/DDBJ databases">
        <title>Novel species isolated from a subtropical stream in China.</title>
        <authorList>
            <person name="Lu H."/>
        </authorList>
    </citation>
    <scope>NUCLEOTIDE SEQUENCE [LARGE SCALE GENOMIC DNA]</scope>
    <source>
        <strain evidence="15">FT81W</strain>
    </source>
</reference>